<dbReference type="Pfam" id="PF00939">
    <property type="entry name" value="Na_sulph_symp"/>
    <property type="match status" value="1"/>
</dbReference>
<proteinExistence type="inferred from homology"/>
<reference evidence="7" key="1">
    <citation type="journal article" date="2024" name="Int. J. Syst. Evol. Microbiol.">
        <title>Polycladomyces zharkentensis sp. nov., a novel thermophilic cellulose- and starch-degrading member of the Bacillota from a geothermal aquifer in Kazakhstan.</title>
        <authorList>
            <person name="Mashzhan A."/>
            <person name="Kistaubayeva A."/>
            <person name="Javier-Lopez R."/>
            <person name="Bissenova U."/>
            <person name="Bissenbay A."/>
            <person name="Birkeland N.K."/>
        </authorList>
    </citation>
    <scope>NUCLEOTIDE SEQUENCE</scope>
    <source>
        <strain evidence="7">ZKZ2T</strain>
    </source>
</reference>
<dbReference type="PANTHER" id="PTHR42826">
    <property type="entry name" value="DICARBOXYLATE TRANSPORTER 2.1, CHLOROPLASTIC"/>
    <property type="match status" value="1"/>
</dbReference>
<feature type="transmembrane region" description="Helical" evidence="6">
    <location>
        <begin position="335"/>
        <end position="358"/>
    </location>
</feature>
<feature type="transmembrane region" description="Helical" evidence="6">
    <location>
        <begin position="402"/>
        <end position="424"/>
    </location>
</feature>
<comment type="subcellular location">
    <subcellularLocation>
        <location evidence="1">Membrane</location>
        <topology evidence="1">Multi-pass membrane protein</topology>
    </subcellularLocation>
</comment>
<organism evidence="7 8">
    <name type="scientific">Polycladomyces zharkentensis</name>
    <dbReference type="NCBI Taxonomy" id="2807616"/>
    <lineage>
        <taxon>Bacteria</taxon>
        <taxon>Bacillati</taxon>
        <taxon>Bacillota</taxon>
        <taxon>Bacilli</taxon>
        <taxon>Bacillales</taxon>
        <taxon>Thermoactinomycetaceae</taxon>
        <taxon>Polycladomyces</taxon>
    </lineage>
</organism>
<evidence type="ECO:0000256" key="2">
    <source>
        <dbReference type="ARBA" id="ARBA00007349"/>
    </source>
</evidence>
<feature type="transmembrane region" description="Helical" evidence="6">
    <location>
        <begin position="223"/>
        <end position="244"/>
    </location>
</feature>
<dbReference type="InterPro" id="IPR030676">
    <property type="entry name" value="CitT-rel"/>
</dbReference>
<accession>A0ABS2WL33</accession>
<protein>
    <submittedName>
        <fullName evidence="7">Anion permease</fullName>
    </submittedName>
</protein>
<feature type="transmembrane region" description="Helical" evidence="6">
    <location>
        <begin position="370"/>
        <end position="390"/>
    </location>
</feature>
<evidence type="ECO:0000256" key="4">
    <source>
        <dbReference type="ARBA" id="ARBA00022989"/>
    </source>
</evidence>
<dbReference type="PIRSF" id="PIRSF002457">
    <property type="entry name" value="DASS"/>
    <property type="match status" value="1"/>
</dbReference>
<dbReference type="RefSeq" id="WP_205496030.1">
    <property type="nucleotide sequence ID" value="NZ_JAFHAP010000010.1"/>
</dbReference>
<feature type="transmembrane region" description="Helical" evidence="6">
    <location>
        <begin position="453"/>
        <end position="476"/>
    </location>
</feature>
<dbReference type="NCBIfam" id="TIGR00785">
    <property type="entry name" value="dass"/>
    <property type="match status" value="1"/>
</dbReference>
<feature type="transmembrane region" description="Helical" evidence="6">
    <location>
        <begin position="298"/>
        <end position="323"/>
    </location>
</feature>
<keyword evidence="5 6" id="KW-0472">Membrane</keyword>
<feature type="transmembrane region" description="Helical" evidence="6">
    <location>
        <begin position="12"/>
        <end position="33"/>
    </location>
</feature>
<sequence>MQDVTKKHDKEVKVIPLLITLSIGVVIWFLPTPSGVTEQAWHLLAIFIATIVGLIIKPLPMGSVAILAIMATGLTKTLSIDDALSGFQNSTIWLIVIAFFISRGFIKTGLGTRIAYLFVKKFGKKTLGLSYSLLASDLILAPAMPSNTARAGGIIFPIIRSLSETFGSRPGDGTERKIGAFLTKVAFQGDMVTSAMFMTAMAANPLAANLAKDILKTDISWTSWAAAALVPGLVSLILIPLVLYKLYPPEIKETKGATELATQKLKELGPLKRSEKSMIAVFLLILFLWIFGEKGLPILGEIGATTTAFIGLSALLLTQVLTWSDIKKEENAWDTLTWFSALVMMATHLDKLGLISWFSNRMKDSVSDMAWVWGLVILAVVYFYSHYFFASATAHVSAMYSSFLAVITAAGAPGMLAALILAYFSNLYGCITHYGSGPAPVFFGSGYITQGKWWSLGLILSVMHIVVWFVIGGLWWKVLGLW</sequence>
<comment type="caution">
    <text evidence="7">The sequence shown here is derived from an EMBL/GenBank/DDBJ whole genome shotgun (WGS) entry which is preliminary data.</text>
</comment>
<feature type="transmembrane region" description="Helical" evidence="6">
    <location>
        <begin position="185"/>
        <end position="203"/>
    </location>
</feature>
<keyword evidence="8" id="KW-1185">Reference proteome</keyword>
<name>A0ABS2WL33_9BACL</name>
<feature type="transmembrane region" description="Helical" evidence="6">
    <location>
        <begin position="92"/>
        <end position="119"/>
    </location>
</feature>
<dbReference type="EMBL" id="JAFHAP010000010">
    <property type="protein sequence ID" value="MBN2910243.1"/>
    <property type="molecule type" value="Genomic_DNA"/>
</dbReference>
<comment type="similarity">
    <text evidence="2">Belongs to the SLC13A/DASS transporter (TC 2.A.47) family. DIT1 subfamily.</text>
</comment>
<evidence type="ECO:0000256" key="1">
    <source>
        <dbReference type="ARBA" id="ARBA00004141"/>
    </source>
</evidence>
<evidence type="ECO:0000313" key="7">
    <source>
        <dbReference type="EMBL" id="MBN2910243.1"/>
    </source>
</evidence>
<feature type="transmembrane region" description="Helical" evidence="6">
    <location>
        <begin position="276"/>
        <end position="292"/>
    </location>
</feature>
<keyword evidence="4 6" id="KW-1133">Transmembrane helix</keyword>
<gene>
    <name evidence="7" type="ORF">JQC72_12100</name>
</gene>
<feature type="transmembrane region" description="Helical" evidence="6">
    <location>
        <begin position="39"/>
        <end position="56"/>
    </location>
</feature>
<dbReference type="InterPro" id="IPR001898">
    <property type="entry name" value="SLC13A/DASS"/>
</dbReference>
<evidence type="ECO:0000256" key="3">
    <source>
        <dbReference type="ARBA" id="ARBA00022692"/>
    </source>
</evidence>
<evidence type="ECO:0000256" key="5">
    <source>
        <dbReference type="ARBA" id="ARBA00023136"/>
    </source>
</evidence>
<evidence type="ECO:0000256" key="6">
    <source>
        <dbReference type="SAM" id="Phobius"/>
    </source>
</evidence>
<keyword evidence="3 6" id="KW-0812">Transmembrane</keyword>
<dbReference type="Proteomes" id="UP001177120">
    <property type="component" value="Unassembled WGS sequence"/>
</dbReference>
<evidence type="ECO:0000313" key="8">
    <source>
        <dbReference type="Proteomes" id="UP001177120"/>
    </source>
</evidence>